<evidence type="ECO:0000256" key="1">
    <source>
        <dbReference type="ARBA" id="ARBA00022669"/>
    </source>
</evidence>
<dbReference type="VEuPathDB" id="FungiDB:CCM_09059"/>
<evidence type="ECO:0000256" key="2">
    <source>
        <dbReference type="ARBA" id="ARBA00022729"/>
    </source>
</evidence>
<feature type="chain" id="PRO_5014155086" evidence="6">
    <location>
        <begin position="19"/>
        <end position="493"/>
    </location>
</feature>
<evidence type="ECO:0000256" key="6">
    <source>
        <dbReference type="SAM" id="SignalP"/>
    </source>
</evidence>
<feature type="domain" description="LysM" evidence="7">
    <location>
        <begin position="147"/>
        <end position="193"/>
    </location>
</feature>
<organism evidence="8 9">
    <name type="scientific">Cordyceps militaris</name>
    <name type="common">Caterpillar fungus</name>
    <name type="synonym">Clavaria militaris</name>
    <dbReference type="NCBI Taxonomy" id="73501"/>
    <lineage>
        <taxon>Eukaryota</taxon>
        <taxon>Fungi</taxon>
        <taxon>Dikarya</taxon>
        <taxon>Ascomycota</taxon>
        <taxon>Pezizomycotina</taxon>
        <taxon>Sordariomycetes</taxon>
        <taxon>Hypocreomycetidae</taxon>
        <taxon>Hypocreales</taxon>
        <taxon>Cordycipitaceae</taxon>
        <taxon>Cordyceps</taxon>
    </lineage>
</organism>
<keyword evidence="1" id="KW-0147">Chitin-binding</keyword>
<dbReference type="CDD" id="cd00118">
    <property type="entry name" value="LysM"/>
    <property type="match status" value="1"/>
</dbReference>
<dbReference type="PANTHER" id="PTHR34997">
    <property type="entry name" value="AM15"/>
    <property type="match status" value="1"/>
</dbReference>
<sequence length="493" mass="53078">MLRKLTVVAIAWLPMVMAETSDEVWPLKSYGTFTTEPEMQVDSRTTQPCALWYNNDGSGSCRDLVDDTFIDRSTLVDWEPCGNFTTGQSYCVDALAVDISAYSASLLSAATKTGGETPTAAPTTTQASNGITTPSPVQPGMVNNCDMFYHVKSWDECDGIALLFDISVDNLIKWNPEAGEDCSGLRYNTFACVSVMDPVSAITSTTTATTTTTTTAPSNGIATPQPLQPDMVDNCNKFHYISKGNTCDQITSYNGISQDDFAKWNPRVGTNCAGMWADTYGCVGVIGGTTTTISITSTTSTPTQKTNNGIPTPQPTQPGMVSNCVKFHYISKGNYCGQITSYNGISEQDFATWNPQVGQQCEGLWAEAYACVGVAAFSLKTRYHVGCSGDIHNNVAVRVGEGYCMNTDCRVGSLEVDADGLCPDGDIQLSYWEQPGCTGKWFGFGYADKGTCHGLWSDGNKFKAIHLRCAKSQDDCVSKQGCRLDAEPASNTC</sequence>
<dbReference type="SUPFAM" id="SSF54106">
    <property type="entry name" value="LysM domain"/>
    <property type="match status" value="1"/>
</dbReference>
<dbReference type="VEuPathDB" id="FungiDB:CCM_09178"/>
<evidence type="ECO:0000259" key="7">
    <source>
        <dbReference type="PROSITE" id="PS51782"/>
    </source>
</evidence>
<evidence type="ECO:0000256" key="5">
    <source>
        <dbReference type="SAM" id="MobiDB-lite"/>
    </source>
</evidence>
<dbReference type="InterPro" id="IPR052210">
    <property type="entry name" value="LysM1-like"/>
</dbReference>
<comment type="similarity">
    <text evidence="4">Belongs to the secreted LysM effector family.</text>
</comment>
<keyword evidence="2 6" id="KW-0732">Signal</keyword>
<gene>
    <name evidence="8" type="ORF">A9K55_000434</name>
</gene>
<protein>
    <submittedName>
        <fullName evidence="8">LysM domain protein</fullName>
    </submittedName>
</protein>
<dbReference type="InterPro" id="IPR036779">
    <property type="entry name" value="LysM_dom_sf"/>
</dbReference>
<accession>A0A2H4SVM8</accession>
<feature type="compositionally biased region" description="Low complexity" evidence="5">
    <location>
        <begin position="113"/>
        <end position="127"/>
    </location>
</feature>
<evidence type="ECO:0000313" key="8">
    <source>
        <dbReference type="EMBL" id="ATY67158.1"/>
    </source>
</evidence>
<feature type="domain" description="LysM" evidence="7">
    <location>
        <begin position="237"/>
        <end position="283"/>
    </location>
</feature>
<proteinExistence type="inferred from homology"/>
<dbReference type="VEuPathDB" id="FungiDB:A9K55_000434"/>
<name>A0A2H4SVM8_CORMI</name>
<dbReference type="AlphaFoldDB" id="A0A2H4SVM8"/>
<dbReference type="InterPro" id="IPR018392">
    <property type="entry name" value="LysM"/>
</dbReference>
<reference evidence="8 9" key="1">
    <citation type="journal article" date="2017" name="BMC Genomics">
        <title>Chromosome level assembly and secondary metabolite potential of the parasitic fungus Cordyceps militaris.</title>
        <authorList>
            <person name="Kramer G.J."/>
            <person name="Nodwell J.R."/>
        </authorList>
    </citation>
    <scope>NUCLEOTIDE SEQUENCE [LARGE SCALE GENOMIC DNA]</scope>
    <source>
        <strain evidence="8 9">ATCC 34164</strain>
    </source>
</reference>
<dbReference type="Gene3D" id="3.10.350.10">
    <property type="entry name" value="LysM domain"/>
    <property type="match status" value="3"/>
</dbReference>
<feature type="domain" description="LysM" evidence="7">
    <location>
        <begin position="326"/>
        <end position="372"/>
    </location>
</feature>
<evidence type="ECO:0000256" key="4">
    <source>
        <dbReference type="ARBA" id="ARBA00044955"/>
    </source>
</evidence>
<evidence type="ECO:0000313" key="9">
    <source>
        <dbReference type="Proteomes" id="UP000323067"/>
    </source>
</evidence>
<dbReference type="EMBL" id="CP023328">
    <property type="protein sequence ID" value="ATY67158.1"/>
    <property type="molecule type" value="Genomic_DNA"/>
</dbReference>
<keyword evidence="3" id="KW-0843">Virulence</keyword>
<evidence type="ECO:0000256" key="3">
    <source>
        <dbReference type="ARBA" id="ARBA00023026"/>
    </source>
</evidence>
<dbReference type="GO" id="GO:0008061">
    <property type="term" value="F:chitin binding"/>
    <property type="evidence" value="ECO:0007669"/>
    <property type="project" value="UniProtKB-KW"/>
</dbReference>
<dbReference type="Proteomes" id="UP000323067">
    <property type="component" value="Chromosome i"/>
</dbReference>
<dbReference type="Pfam" id="PF01476">
    <property type="entry name" value="LysM"/>
    <property type="match status" value="1"/>
</dbReference>
<dbReference type="OrthoDB" id="2019572at2759"/>
<dbReference type="PANTHER" id="PTHR34997:SF2">
    <property type="entry name" value="LYSM DOMAIN-CONTAINING PROTEIN-RELATED"/>
    <property type="match status" value="1"/>
</dbReference>
<feature type="signal peptide" evidence="6">
    <location>
        <begin position="1"/>
        <end position="18"/>
    </location>
</feature>
<dbReference type="PROSITE" id="PS51782">
    <property type="entry name" value="LYSM"/>
    <property type="match status" value="3"/>
</dbReference>
<feature type="region of interest" description="Disordered" evidence="5">
    <location>
        <begin position="113"/>
        <end position="135"/>
    </location>
</feature>